<organism evidence="4 5">
    <name type="scientific">Aminipila luticellarii</name>
    <dbReference type="NCBI Taxonomy" id="2507160"/>
    <lineage>
        <taxon>Bacteria</taxon>
        <taxon>Bacillati</taxon>
        <taxon>Bacillota</taxon>
        <taxon>Clostridia</taxon>
        <taxon>Peptostreptococcales</taxon>
        <taxon>Anaerovoracaceae</taxon>
        <taxon>Aminipila</taxon>
    </lineage>
</organism>
<keyword evidence="4" id="KW-0378">Hydrolase</keyword>
<keyword evidence="3" id="KW-0175">Coiled coil</keyword>
<dbReference type="PANTHER" id="PTHR30408">
    <property type="entry name" value="TYPE-1 RESTRICTION ENZYME ECOKI SPECIFICITY PROTEIN"/>
    <property type="match status" value="1"/>
</dbReference>
<keyword evidence="1" id="KW-0680">Restriction system</keyword>
<accession>A0A410PXF9</accession>
<evidence type="ECO:0000256" key="1">
    <source>
        <dbReference type="ARBA" id="ARBA00022747"/>
    </source>
</evidence>
<evidence type="ECO:0000256" key="3">
    <source>
        <dbReference type="SAM" id="Coils"/>
    </source>
</evidence>
<dbReference type="OrthoDB" id="9795776at2"/>
<dbReference type="KEGG" id="amij:EQM06_10230"/>
<dbReference type="GO" id="GO:0003677">
    <property type="term" value="F:DNA binding"/>
    <property type="evidence" value="ECO:0007669"/>
    <property type="project" value="UniProtKB-KW"/>
</dbReference>
<evidence type="ECO:0000313" key="5">
    <source>
        <dbReference type="Proteomes" id="UP000287601"/>
    </source>
</evidence>
<protein>
    <submittedName>
        <fullName evidence="4">Restriction endonuclease subunit S</fullName>
    </submittedName>
</protein>
<keyword evidence="2" id="KW-0238">DNA-binding</keyword>
<keyword evidence="4" id="KW-0540">Nuclease</keyword>
<dbReference type="GO" id="GO:0004519">
    <property type="term" value="F:endonuclease activity"/>
    <property type="evidence" value="ECO:0007669"/>
    <property type="project" value="UniProtKB-KW"/>
</dbReference>
<keyword evidence="5" id="KW-1185">Reference proteome</keyword>
<dbReference type="InterPro" id="IPR044946">
    <property type="entry name" value="Restrct_endonuc_typeI_TRD_sf"/>
</dbReference>
<dbReference type="InterPro" id="IPR052021">
    <property type="entry name" value="Type-I_RS_S_subunit"/>
</dbReference>
<dbReference type="SUPFAM" id="SSF116734">
    <property type="entry name" value="DNA methylase specificity domain"/>
    <property type="match status" value="2"/>
</dbReference>
<dbReference type="GO" id="GO:0009307">
    <property type="term" value="P:DNA restriction-modification system"/>
    <property type="evidence" value="ECO:0007669"/>
    <property type="project" value="UniProtKB-KW"/>
</dbReference>
<reference evidence="4 5" key="1">
    <citation type="submission" date="2019-01" db="EMBL/GenBank/DDBJ databases">
        <title>Draft genomes of a novel of Aminipila strains.</title>
        <authorList>
            <person name="Ma S."/>
        </authorList>
    </citation>
    <scope>NUCLEOTIDE SEQUENCE [LARGE SCALE GENOMIC DNA]</scope>
    <source>
        <strain evidence="5">JN-39</strain>
    </source>
</reference>
<keyword evidence="4" id="KW-0255">Endonuclease</keyword>
<proteinExistence type="predicted"/>
<dbReference type="PANTHER" id="PTHR30408:SF12">
    <property type="entry name" value="TYPE I RESTRICTION ENZYME MJAVIII SPECIFICITY SUBUNIT"/>
    <property type="match status" value="1"/>
</dbReference>
<gene>
    <name evidence="4" type="ORF">EQM06_10230</name>
</gene>
<dbReference type="AlphaFoldDB" id="A0A410PXF9"/>
<feature type="coiled-coil region" evidence="3">
    <location>
        <begin position="130"/>
        <end position="157"/>
    </location>
</feature>
<name>A0A410PXF9_9FIRM</name>
<sequence>MIPTIMSLFDSRNLLEDSYYKKIEKGDIMCVDENDILISFLLPQDPAIVGKFIRIRDKDKDIYFSTAFLRLKARKCPQILYYCLKSLFYHDMVSIARIRKGYTGYATLSKDDLKDMRFSKKIIDTIFDNQERISDLIANKEREIDSLNDSILTAQEIIDSVFKREFEINTMKLYEIDCSKKQTISFNSYSDKNINCRLSYRWNKAVEIQNELTREVGCCQPLGLHILDTQNGWSPDCSEDSGDYQVLGLDAINKTGALSFDNPKYSSEYKKDFEKYVISNGNFFVSRGNTTDLVSLASIAFIDDEVPTTIYPDLMIKITFDSNINTPYMAYAINSFIGRLYFKYASKGKNQTMVKVSPRELSDFMVPIPDIKTQEKIVCDIQAEIRKQDNIKEKIFQLRKQIDEMIIKTIKQ</sequence>
<evidence type="ECO:0000256" key="2">
    <source>
        <dbReference type="ARBA" id="ARBA00023125"/>
    </source>
</evidence>
<evidence type="ECO:0000313" key="4">
    <source>
        <dbReference type="EMBL" id="QAT43566.1"/>
    </source>
</evidence>
<dbReference type="Proteomes" id="UP000287601">
    <property type="component" value="Chromosome"/>
</dbReference>
<dbReference type="Gene3D" id="3.90.220.20">
    <property type="entry name" value="DNA methylase specificity domains"/>
    <property type="match status" value="2"/>
</dbReference>
<dbReference type="EMBL" id="CP035281">
    <property type="protein sequence ID" value="QAT43566.1"/>
    <property type="molecule type" value="Genomic_DNA"/>
</dbReference>